<dbReference type="EMBL" id="CP003630">
    <property type="protein sequence ID" value="AFZ18148.1"/>
    <property type="molecule type" value="Genomic_DNA"/>
</dbReference>
<organism evidence="3 4">
    <name type="scientific">Allocoleopsis franciscana PCC 7113</name>
    <dbReference type="NCBI Taxonomy" id="1173027"/>
    <lineage>
        <taxon>Bacteria</taxon>
        <taxon>Bacillati</taxon>
        <taxon>Cyanobacteriota</taxon>
        <taxon>Cyanophyceae</taxon>
        <taxon>Coleofasciculales</taxon>
        <taxon>Coleofasciculaceae</taxon>
        <taxon>Allocoleopsis</taxon>
        <taxon>Allocoleopsis franciscana</taxon>
    </lineage>
</organism>
<dbReference type="STRING" id="1173027.Mic7113_2343"/>
<proteinExistence type="predicted"/>
<dbReference type="Proteomes" id="UP000010471">
    <property type="component" value="Chromosome"/>
</dbReference>
<dbReference type="InterPro" id="IPR025295">
    <property type="entry name" value="eCIS_core_dom"/>
</dbReference>
<keyword evidence="4" id="KW-1185">Reference proteome</keyword>
<protein>
    <recommendedName>
        <fullName evidence="2">eCIS core domain-containing protein</fullName>
    </recommendedName>
</protein>
<dbReference type="Pfam" id="PF13699">
    <property type="entry name" value="eCIS_core"/>
    <property type="match status" value="1"/>
</dbReference>
<dbReference type="KEGG" id="mic:Mic7113_2343"/>
<dbReference type="PATRIC" id="fig|1173027.3.peg.2560"/>
<feature type="region of interest" description="Disordered" evidence="1">
    <location>
        <begin position="154"/>
        <end position="173"/>
    </location>
</feature>
<sequence>MVYQRVSKPSSENSQIHQQDSPSTAHKILVQAKSDSAPPQEQEMPSYTPLAANWATNNNLIRSLSASPVVQRQEESGEEEMEPIQAKLTIGQVGDKYEQEADETAQRVVNQINTPVPQQTSQGQSLQRKEQYPTTVTPLASVGDRVIQAKGDMTGTRQDSSVKQHPNQTGLPDGLKATIESLSGISMDNVNVHYNSSQPAQLNALAYAQGNDIHVASGQEKHLPHEAWHVVQQAQGRVKPTMQKKDGVLVNQDEGLENEADVMGAQALTNAAQLQRAPEEQELLRGQFTPLRCNSLGKDNRAVPAEVAQMKEPRSKNPHNPQTGVTSHHIIPHELLGKILDKFTGEGEKDEITRDFLPDFDNLTLSNFVAQVAVGVEYDGASPNKVTDLPEEVATKAFGQMTGEEQGKTRFKVEDAGKISFDQFKTLYGQLKRGEAVENDKGEAVSGLRDLGDSFFEWQGGNLFYGPERIEPGAKDGFDYDAKLIYGESFTRQLQAIYTQLRSLEGKDDAVSKLEMRKALGAMAALTKGTGVPKYDPNLWIAMDSAAKKSVHDALLPERGQTSKEGLSIHRQVLEEAIKKYSNDKTRAHKILSFTKKEPEDMSQESVFGANRKLMWLKDATTFQVALTTLKTIEDVKQAMKDTLTTFFRS</sequence>
<name>K9WD59_9CYAN</name>
<feature type="domain" description="eCIS core" evidence="2">
    <location>
        <begin position="171"/>
        <end position="236"/>
    </location>
</feature>
<dbReference type="RefSeq" id="WP_015182298.1">
    <property type="nucleotide sequence ID" value="NC_019738.1"/>
</dbReference>
<accession>K9WD59</accession>
<reference evidence="3 4" key="1">
    <citation type="submission" date="2012-06" db="EMBL/GenBank/DDBJ databases">
        <title>Finished chromosome of genome of Microcoleus sp. PCC 7113.</title>
        <authorList>
            <consortium name="US DOE Joint Genome Institute"/>
            <person name="Gugger M."/>
            <person name="Coursin T."/>
            <person name="Rippka R."/>
            <person name="Tandeau De Marsac N."/>
            <person name="Huntemann M."/>
            <person name="Wei C.-L."/>
            <person name="Han J."/>
            <person name="Detter J.C."/>
            <person name="Han C."/>
            <person name="Tapia R."/>
            <person name="Chen A."/>
            <person name="Kyrpides N."/>
            <person name="Mavromatis K."/>
            <person name="Markowitz V."/>
            <person name="Szeto E."/>
            <person name="Ivanova N."/>
            <person name="Pagani I."/>
            <person name="Pati A."/>
            <person name="Goodwin L."/>
            <person name="Nordberg H.P."/>
            <person name="Cantor M.N."/>
            <person name="Hua S.X."/>
            <person name="Woyke T."/>
            <person name="Kerfeld C.A."/>
        </authorList>
    </citation>
    <scope>NUCLEOTIDE SEQUENCE [LARGE SCALE GENOMIC DNA]</scope>
    <source>
        <strain evidence="3 4">PCC 7113</strain>
    </source>
</reference>
<feature type="region of interest" description="Disordered" evidence="1">
    <location>
        <begin position="113"/>
        <end position="133"/>
    </location>
</feature>
<feature type="compositionally biased region" description="Polar residues" evidence="1">
    <location>
        <begin position="155"/>
        <end position="170"/>
    </location>
</feature>
<gene>
    <name evidence="3" type="ORF">Mic7113_2343</name>
</gene>
<feature type="region of interest" description="Disordered" evidence="1">
    <location>
        <begin position="1"/>
        <end position="24"/>
    </location>
</feature>
<evidence type="ECO:0000313" key="4">
    <source>
        <dbReference type="Proteomes" id="UP000010471"/>
    </source>
</evidence>
<dbReference type="AlphaFoldDB" id="K9WD59"/>
<evidence type="ECO:0000259" key="2">
    <source>
        <dbReference type="Pfam" id="PF13699"/>
    </source>
</evidence>
<feature type="compositionally biased region" description="Polar residues" evidence="1">
    <location>
        <begin position="7"/>
        <end position="24"/>
    </location>
</feature>
<evidence type="ECO:0000256" key="1">
    <source>
        <dbReference type="SAM" id="MobiDB-lite"/>
    </source>
</evidence>
<dbReference type="HOGENOM" id="CLU_421401_0_0_3"/>
<evidence type="ECO:0000313" key="3">
    <source>
        <dbReference type="EMBL" id="AFZ18148.1"/>
    </source>
</evidence>
<dbReference type="eggNOG" id="COG3177">
    <property type="taxonomic scope" value="Bacteria"/>
</dbReference>